<dbReference type="EMBL" id="OZ034821">
    <property type="protein sequence ID" value="CAL1409207.1"/>
    <property type="molecule type" value="Genomic_DNA"/>
</dbReference>
<dbReference type="Proteomes" id="UP001497516">
    <property type="component" value="Chromosome 8"/>
</dbReference>
<dbReference type="AlphaFoldDB" id="A0AAV2GGE1"/>
<keyword evidence="1" id="KW-0472">Membrane</keyword>
<feature type="transmembrane region" description="Helical" evidence="1">
    <location>
        <begin position="77"/>
        <end position="101"/>
    </location>
</feature>
<protein>
    <recommendedName>
        <fullName evidence="4">WAT1-related protein</fullName>
    </recommendedName>
</protein>
<organism evidence="2 3">
    <name type="scientific">Linum trigynum</name>
    <dbReference type="NCBI Taxonomy" id="586398"/>
    <lineage>
        <taxon>Eukaryota</taxon>
        <taxon>Viridiplantae</taxon>
        <taxon>Streptophyta</taxon>
        <taxon>Embryophyta</taxon>
        <taxon>Tracheophyta</taxon>
        <taxon>Spermatophyta</taxon>
        <taxon>Magnoliopsida</taxon>
        <taxon>eudicotyledons</taxon>
        <taxon>Gunneridae</taxon>
        <taxon>Pentapetalae</taxon>
        <taxon>rosids</taxon>
        <taxon>fabids</taxon>
        <taxon>Malpighiales</taxon>
        <taxon>Linaceae</taxon>
        <taxon>Linum</taxon>
    </lineage>
</organism>
<name>A0AAV2GGE1_9ROSI</name>
<keyword evidence="1" id="KW-1133">Transmembrane helix</keyword>
<gene>
    <name evidence="2" type="ORF">LTRI10_LOCUS48725</name>
</gene>
<accession>A0AAV2GGE1</accession>
<sequence>MPPYIRRKKDTLKHFYSRNEHIHLIWAVEGVSTTTWWWWCSDDTAKAYGAVVLTRLIYAGMFLVSKAAFDGGLNPSILVFYRQVLATVILAPLAFFLEWYVNELWIE</sequence>
<evidence type="ECO:0000256" key="1">
    <source>
        <dbReference type="SAM" id="Phobius"/>
    </source>
</evidence>
<evidence type="ECO:0008006" key="4">
    <source>
        <dbReference type="Google" id="ProtNLM"/>
    </source>
</evidence>
<reference evidence="2 3" key="1">
    <citation type="submission" date="2024-04" db="EMBL/GenBank/DDBJ databases">
        <authorList>
            <person name="Fracassetti M."/>
        </authorList>
    </citation>
    <scope>NUCLEOTIDE SEQUENCE [LARGE SCALE GENOMIC DNA]</scope>
</reference>
<proteinExistence type="predicted"/>
<feature type="transmembrane region" description="Helical" evidence="1">
    <location>
        <begin position="45"/>
        <end position="65"/>
    </location>
</feature>
<keyword evidence="1" id="KW-0812">Transmembrane</keyword>
<keyword evidence="3" id="KW-1185">Reference proteome</keyword>
<evidence type="ECO:0000313" key="3">
    <source>
        <dbReference type="Proteomes" id="UP001497516"/>
    </source>
</evidence>
<evidence type="ECO:0000313" key="2">
    <source>
        <dbReference type="EMBL" id="CAL1409207.1"/>
    </source>
</evidence>